<comment type="caution">
    <text evidence="2">The sequence shown here is derived from an EMBL/GenBank/DDBJ whole genome shotgun (WGS) entry which is preliminary data.</text>
</comment>
<dbReference type="Proteomes" id="UP000197138">
    <property type="component" value="Unassembled WGS sequence"/>
</dbReference>
<name>A0A218XRE8_PUNGR</name>
<protein>
    <submittedName>
        <fullName evidence="2">Uncharacterized protein</fullName>
    </submittedName>
</protein>
<sequence length="133" mass="14947">MSTSVKENSIEEEPFVITREELHLTVITQEPNYSYTREVSRQVPANDKDDGDGGYGDSTDESPDEGDNEEPIGVNKGIEAEDDDVFGLGQLLEQLNQFHVESDDDIQNEDNTCDLDENMDEFLEEGIGDDFHN</sequence>
<gene>
    <name evidence="2" type="ORF">CDL15_Pgr019293</name>
</gene>
<accession>A0A218XRE8</accession>
<evidence type="ECO:0000313" key="3">
    <source>
        <dbReference type="Proteomes" id="UP000197138"/>
    </source>
</evidence>
<feature type="region of interest" description="Disordered" evidence="1">
    <location>
        <begin position="29"/>
        <end position="80"/>
    </location>
</feature>
<evidence type="ECO:0000313" key="2">
    <source>
        <dbReference type="EMBL" id="OWM87246.1"/>
    </source>
</evidence>
<dbReference type="AlphaFoldDB" id="A0A218XRE8"/>
<proteinExistence type="predicted"/>
<evidence type="ECO:0000256" key="1">
    <source>
        <dbReference type="SAM" id="MobiDB-lite"/>
    </source>
</evidence>
<organism evidence="2 3">
    <name type="scientific">Punica granatum</name>
    <name type="common">Pomegranate</name>
    <dbReference type="NCBI Taxonomy" id="22663"/>
    <lineage>
        <taxon>Eukaryota</taxon>
        <taxon>Viridiplantae</taxon>
        <taxon>Streptophyta</taxon>
        <taxon>Embryophyta</taxon>
        <taxon>Tracheophyta</taxon>
        <taxon>Spermatophyta</taxon>
        <taxon>Magnoliopsida</taxon>
        <taxon>eudicotyledons</taxon>
        <taxon>Gunneridae</taxon>
        <taxon>Pentapetalae</taxon>
        <taxon>rosids</taxon>
        <taxon>malvids</taxon>
        <taxon>Myrtales</taxon>
        <taxon>Lythraceae</taxon>
        <taxon>Punica</taxon>
    </lineage>
</organism>
<feature type="compositionally biased region" description="Acidic residues" evidence="1">
    <location>
        <begin position="58"/>
        <end position="70"/>
    </location>
</feature>
<dbReference type="EMBL" id="MTKT01000817">
    <property type="protein sequence ID" value="OWM87246.1"/>
    <property type="molecule type" value="Genomic_DNA"/>
</dbReference>
<reference evidence="3" key="1">
    <citation type="journal article" date="2017" name="Plant J.">
        <title>The pomegranate (Punica granatum L.) genome and the genomics of punicalagin biosynthesis.</title>
        <authorList>
            <person name="Qin G."/>
            <person name="Xu C."/>
            <person name="Ming R."/>
            <person name="Tang H."/>
            <person name="Guyot R."/>
            <person name="Kramer E.M."/>
            <person name="Hu Y."/>
            <person name="Yi X."/>
            <person name="Qi Y."/>
            <person name="Xu X."/>
            <person name="Gao Z."/>
            <person name="Pan H."/>
            <person name="Jian J."/>
            <person name="Tian Y."/>
            <person name="Yue Z."/>
            <person name="Xu Y."/>
        </authorList>
    </citation>
    <scope>NUCLEOTIDE SEQUENCE [LARGE SCALE GENOMIC DNA]</scope>
    <source>
        <strain evidence="3">cv. Dabenzi</strain>
    </source>
</reference>